<comment type="caution">
    <text evidence="3">The sequence shown here is derived from an EMBL/GenBank/DDBJ whole genome shotgun (WGS) entry which is preliminary data.</text>
</comment>
<sequence length="181" mass="20517">MAGRGGVLVLLKLTGALLIIVSTTLLGFSLALKERERLKEMVYLQMAFQMLSSEISYTALPLPAAFTGIGEKIKEPVSLLFVKAAREMGKYRGDSMEEIWREAVEDFFPRSSLKERDKQVILSASSFLGISDKDHQEEQLKLLMRQLKEREKEIRTSLERSERMCKYLGVMGGLMLVILLL</sequence>
<protein>
    <submittedName>
        <fullName evidence="3">Stage III sporulation protein AB</fullName>
    </submittedName>
</protein>
<feature type="transmembrane region" description="Helical" evidence="2">
    <location>
        <begin position="6"/>
        <end position="32"/>
    </location>
</feature>
<keyword evidence="2" id="KW-0472">Membrane</keyword>
<evidence type="ECO:0000313" key="3">
    <source>
        <dbReference type="EMBL" id="RQD76387.1"/>
    </source>
</evidence>
<gene>
    <name evidence="3" type="ORF">D5R97_04445</name>
</gene>
<accession>A0A424YFA1</accession>
<keyword evidence="2" id="KW-1133">Transmembrane helix</keyword>
<reference evidence="3 4" key="1">
    <citation type="submission" date="2018-08" db="EMBL/GenBank/DDBJ databases">
        <title>The metabolism and importance of syntrophic acetate oxidation coupled to methane or sulfide production in haloalkaline environments.</title>
        <authorList>
            <person name="Timmers P.H.A."/>
            <person name="Vavourakis C.D."/>
            <person name="Sorokin D.Y."/>
            <person name="Sinninghe Damste J.S."/>
            <person name="Muyzer G."/>
            <person name="Stams A.J.M."/>
            <person name="Plugge C.M."/>
        </authorList>
    </citation>
    <scope>NUCLEOTIDE SEQUENCE [LARGE SCALE GENOMIC DNA]</scope>
    <source>
        <strain evidence="3">MSAO_Bac1</strain>
    </source>
</reference>
<organism evidence="3 4">
    <name type="scientific">Candidatus Syntrophonatronum acetioxidans</name>
    <dbReference type="NCBI Taxonomy" id="1795816"/>
    <lineage>
        <taxon>Bacteria</taxon>
        <taxon>Bacillati</taxon>
        <taxon>Bacillota</taxon>
        <taxon>Clostridia</taxon>
        <taxon>Eubacteriales</taxon>
        <taxon>Syntrophomonadaceae</taxon>
        <taxon>Candidatus Syntrophonatronum</taxon>
    </lineage>
</organism>
<dbReference type="EMBL" id="QZAA01000118">
    <property type="protein sequence ID" value="RQD76387.1"/>
    <property type="molecule type" value="Genomic_DNA"/>
</dbReference>
<name>A0A424YFA1_9FIRM</name>
<feature type="coiled-coil region" evidence="1">
    <location>
        <begin position="130"/>
        <end position="164"/>
    </location>
</feature>
<dbReference type="PIRSF" id="PIRSF021435">
    <property type="entry name" value="SpoIIIAB"/>
    <property type="match status" value="1"/>
</dbReference>
<evidence type="ECO:0000256" key="1">
    <source>
        <dbReference type="SAM" id="Coils"/>
    </source>
</evidence>
<keyword evidence="1" id="KW-0175">Coiled coil</keyword>
<keyword evidence="2" id="KW-0812">Transmembrane</keyword>
<proteinExistence type="predicted"/>
<dbReference type="Pfam" id="PF09548">
    <property type="entry name" value="Spore_III_AB"/>
    <property type="match status" value="1"/>
</dbReference>
<dbReference type="Proteomes" id="UP000285138">
    <property type="component" value="Unassembled WGS sequence"/>
</dbReference>
<evidence type="ECO:0000313" key="4">
    <source>
        <dbReference type="Proteomes" id="UP000285138"/>
    </source>
</evidence>
<dbReference type="AlphaFoldDB" id="A0A424YFA1"/>
<dbReference type="InterPro" id="IPR014198">
    <property type="entry name" value="Spore_III_AB"/>
</dbReference>
<evidence type="ECO:0000256" key="2">
    <source>
        <dbReference type="SAM" id="Phobius"/>
    </source>
</evidence>